<dbReference type="SUPFAM" id="SSF53383">
    <property type="entry name" value="PLP-dependent transferases"/>
    <property type="match status" value="1"/>
</dbReference>
<evidence type="ECO:0000259" key="4">
    <source>
        <dbReference type="Pfam" id="PF00266"/>
    </source>
</evidence>
<dbReference type="GO" id="GO:0005930">
    <property type="term" value="C:axoneme"/>
    <property type="evidence" value="ECO:0007669"/>
    <property type="project" value="UniProtKB-SubCell"/>
</dbReference>
<dbReference type="Gene3D" id="3.40.640.10">
    <property type="entry name" value="Type I PLP-dependent aspartate aminotransferase-like (Major domain)"/>
    <property type="match status" value="1"/>
</dbReference>
<dbReference type="InterPro" id="IPR015421">
    <property type="entry name" value="PyrdxlP-dep_Trfase_major"/>
</dbReference>
<keyword evidence="2" id="KW-0663">Pyridoxal phosphate</keyword>
<keyword evidence="5" id="KW-0032">Aminotransferase</keyword>
<dbReference type="Pfam" id="PF00266">
    <property type="entry name" value="Aminotran_5"/>
    <property type="match status" value="1"/>
</dbReference>
<dbReference type="PANTHER" id="PTHR43092">
    <property type="entry name" value="L-CYSTEINE DESULFHYDRASE"/>
    <property type="match status" value="1"/>
</dbReference>
<comment type="caution">
    <text evidence="5">The sequence shown here is derived from an EMBL/GenBank/DDBJ whole genome shotgun (WGS) entry which is preliminary data.</text>
</comment>
<accession>A0A2P6VMK7</accession>
<keyword evidence="6" id="KW-1185">Reference proteome</keyword>
<evidence type="ECO:0000313" key="5">
    <source>
        <dbReference type="EMBL" id="PSC75324.1"/>
    </source>
</evidence>
<keyword evidence="5" id="KW-0808">Transferase</keyword>
<comment type="subcellular location">
    <subcellularLocation>
        <location evidence="1">Cytoplasm</location>
        <location evidence="1">Cytoskeleton</location>
        <location evidence="1">Cilium axoneme</location>
    </subcellularLocation>
</comment>
<protein>
    <submittedName>
        <fullName evidence="5">Class V aminotransferase</fullName>
    </submittedName>
</protein>
<evidence type="ECO:0000313" key="6">
    <source>
        <dbReference type="Proteomes" id="UP000239649"/>
    </source>
</evidence>
<dbReference type="InterPro" id="IPR015424">
    <property type="entry name" value="PyrdxlP-dep_Trfase"/>
</dbReference>
<reference evidence="5 6" key="1">
    <citation type="journal article" date="2018" name="Plant J.">
        <title>Genome sequences of Chlorella sorokiniana UTEX 1602 and Micractinium conductrix SAG 241.80: implications to maltose excretion by a green alga.</title>
        <authorList>
            <person name="Arriola M.B."/>
            <person name="Velmurugan N."/>
            <person name="Zhang Y."/>
            <person name="Plunkett M.H."/>
            <person name="Hondzo H."/>
            <person name="Barney B.M."/>
        </authorList>
    </citation>
    <scope>NUCLEOTIDE SEQUENCE [LARGE SCALE GENOMIC DNA]</scope>
    <source>
        <strain evidence="5 6">SAG 241.80</strain>
    </source>
</reference>
<gene>
    <name evidence="5" type="ORF">C2E20_1320</name>
</gene>
<feature type="compositionally biased region" description="Low complexity" evidence="3">
    <location>
        <begin position="1438"/>
        <end position="1451"/>
    </location>
</feature>
<feature type="compositionally biased region" description="Low complexity" evidence="3">
    <location>
        <begin position="1459"/>
        <end position="1474"/>
    </location>
</feature>
<evidence type="ECO:0000256" key="3">
    <source>
        <dbReference type="SAM" id="MobiDB-lite"/>
    </source>
</evidence>
<evidence type="ECO:0000256" key="2">
    <source>
        <dbReference type="ARBA" id="ARBA00022898"/>
    </source>
</evidence>
<feature type="compositionally biased region" description="Low complexity" evidence="3">
    <location>
        <begin position="1395"/>
        <end position="1419"/>
    </location>
</feature>
<organism evidence="5 6">
    <name type="scientific">Micractinium conductrix</name>
    <dbReference type="NCBI Taxonomy" id="554055"/>
    <lineage>
        <taxon>Eukaryota</taxon>
        <taxon>Viridiplantae</taxon>
        <taxon>Chlorophyta</taxon>
        <taxon>core chlorophytes</taxon>
        <taxon>Trebouxiophyceae</taxon>
        <taxon>Chlorellales</taxon>
        <taxon>Chlorellaceae</taxon>
        <taxon>Chlorella clade</taxon>
        <taxon>Micractinium</taxon>
    </lineage>
</organism>
<dbReference type="EMBL" id="LHPF02000002">
    <property type="protein sequence ID" value="PSC75324.1"/>
    <property type="molecule type" value="Genomic_DNA"/>
</dbReference>
<sequence length="1514" mass="151691">MDGMPPSSMHLAIAALGAGLGAGALVVVLQRRWGRGILAEPWLRLLADPAAAYVPSTPPWLAVAAAVAACAPTDDERRAALPPPVAAAVVALAEAAAAGGVEALLGAAARDQLFMLEPGTTYLNHGSYGAALRLAVKAQRYFQERLEAQPVRFMEEEALVGIRAAQLAVAELVRAEPRDLVFVPNATTAVNAVLRSLQLRPGELILVASTTCPAVRSAAVRAAAAAGAALLEVELTDVLADEEAILRRYKAALQAGGGRVRLAILDHVVSMAPVQLPVGALCALCAGAGAATLVDGAHAVGALRLDLVSLGCDYYASNLHKWGCTPKGAAFLWARRSRQRRLCPLVTSHGYGLGFQGEWLWAGTSDLTPLLAVPTALAVLRALEPAASEYRRALLRRAVELLHASWGTSGALGLQAPDACMCSVELPQAGGRAACPRSAAALHDALRRCHSIEVPVACFGGRLWCRISAQIYNELAAMPAGFARAGRAALLAAALVAALAGCEVAAAAHMQAGNAFGAPGRRLKAVEDTYAAIAANGTDGAAADGTTTDGAAAAVVPPPLPEPPVPKVVLTLVPAPELVAALEEEPGLGQDLGDAAKGVGQGAADAGKSVAAGAVDVARATAEAGKHSPQRQRTESPAPSMQSQDLDSPLPFYETLLLPALQPLLPPVGGSPRSEQQRQVLLARLAARLAPLVEQVVNETQAQIDGLVEEASALLPVDAPPEVAALLSDPALREELEGPLNETVQALASTLGGVSREAGELVHAELSSGGLPPGAPLLPPLPQFLEQFRATFVVGFTQGLLDTLFGTGTSAGAGAALAGGAPQAEPASAGSGTRRLMLGGGGVAADAAVAPWLTEGGLEAAAAAALAPQLRRALLQAADDAPEQQPATQAASYYFGSAVQCVGGECEGYQVEGRPGEAASLVPIPAPEAEALASGSLQGLADEAATLGAALVEAGVLQSVAAAGAAATRAAQAALGAAVTPLEASARGGGDGAGMRKLLQEAPVPAPEAAGNATLQAIVAQGAQGTASAARDAVGGVVRDALAGIVGPLESILGRRRLSQAAPAPAPEPAAPAAAPSSEEAAAAATPTATPAGTVAAGAQEATEAIQTATDAAAASLGAATGVVAGVVGAAQNVTLAAAQGGAQLAAAIRELAGRSPSGTAGNPVKLLCKAARGVSQPQGGAGGAASSAATGGAGAAGGRARGAAAAAHPSVLKGLSITGTLPAQVWANHSMLQWLVAMGIQLNDNAALEGPAVPPEWTHAGALPRLQYLDISRTGVSGSLPANLTWPDILLMNVMDTHVRGSIPEAWCQAPLAQTLTYLTTIGSNVEPKLPACAAASMPQLRLDSSPPDVHTAHPVYDGGPVHQGATLPQAVVVSLAVLLPAVAVAALGGGGMQSAASAEGQHAEQQQAQEPSLPQQQRRMRHARQREADAAEAEAEALLPAGSPASAGATPHRPVRKASSWGASSAARRALSMPGGAMEGVEMLLKSSSAPLPDEGAAGHPPTAPRRAFPTP</sequence>
<dbReference type="InterPro" id="IPR000192">
    <property type="entry name" value="Aminotrans_V_dom"/>
</dbReference>
<name>A0A2P6VMK7_9CHLO</name>
<feature type="domain" description="Aminotransferase class V" evidence="4">
    <location>
        <begin position="154"/>
        <end position="386"/>
    </location>
</feature>
<dbReference type="Proteomes" id="UP000239649">
    <property type="component" value="Unassembled WGS sequence"/>
</dbReference>
<feature type="compositionally biased region" description="Low complexity" evidence="3">
    <location>
        <begin position="1071"/>
        <end position="1096"/>
    </location>
</feature>
<feature type="region of interest" description="Disordered" evidence="3">
    <location>
        <begin position="1394"/>
        <end position="1514"/>
    </location>
</feature>
<dbReference type="GO" id="GO:0008483">
    <property type="term" value="F:transaminase activity"/>
    <property type="evidence" value="ECO:0007669"/>
    <property type="project" value="UniProtKB-KW"/>
</dbReference>
<dbReference type="InterPro" id="IPR032675">
    <property type="entry name" value="LRR_dom_sf"/>
</dbReference>
<feature type="region of interest" description="Disordered" evidence="3">
    <location>
        <begin position="1060"/>
        <end position="1096"/>
    </location>
</feature>
<dbReference type="STRING" id="554055.A0A2P6VMK7"/>
<proteinExistence type="predicted"/>
<dbReference type="Gene3D" id="3.90.1150.10">
    <property type="entry name" value="Aspartate Aminotransferase, domain 1"/>
    <property type="match status" value="1"/>
</dbReference>
<dbReference type="Gene3D" id="3.80.10.10">
    <property type="entry name" value="Ribonuclease Inhibitor"/>
    <property type="match status" value="1"/>
</dbReference>
<feature type="compositionally biased region" description="Polar residues" evidence="3">
    <location>
        <begin position="635"/>
        <end position="646"/>
    </location>
</feature>
<dbReference type="PANTHER" id="PTHR43092:SF2">
    <property type="entry name" value="HERCYNYLCYSTEINE SULFOXIDE LYASE"/>
    <property type="match status" value="1"/>
</dbReference>
<feature type="region of interest" description="Disordered" evidence="3">
    <location>
        <begin position="620"/>
        <end position="648"/>
    </location>
</feature>
<dbReference type="InterPro" id="IPR015422">
    <property type="entry name" value="PyrdxlP-dep_Trfase_small"/>
</dbReference>
<evidence type="ECO:0000256" key="1">
    <source>
        <dbReference type="ARBA" id="ARBA00004430"/>
    </source>
</evidence>
<dbReference type="OrthoDB" id="5978656at2759"/>